<gene>
    <name evidence="6" type="ORF">H9K76_16420</name>
</gene>
<dbReference type="GO" id="GO:0006351">
    <property type="term" value="P:DNA-templated transcription"/>
    <property type="evidence" value="ECO:0007669"/>
    <property type="project" value="TreeGrafter"/>
</dbReference>
<evidence type="ECO:0000256" key="2">
    <source>
        <dbReference type="ARBA" id="ARBA00023015"/>
    </source>
</evidence>
<dbReference type="Pfam" id="PF00126">
    <property type="entry name" value="HTH_1"/>
    <property type="match status" value="1"/>
</dbReference>
<dbReference type="PANTHER" id="PTHR30537">
    <property type="entry name" value="HTH-TYPE TRANSCRIPTIONAL REGULATOR"/>
    <property type="match status" value="1"/>
</dbReference>
<reference evidence="6 7" key="1">
    <citation type="submission" date="2020-08" db="EMBL/GenBank/DDBJ databases">
        <title>Genome sequence of Diaphorobacter ruginosibacter DSM 27467T.</title>
        <authorList>
            <person name="Hyun D.-W."/>
            <person name="Bae J.-W."/>
        </authorList>
    </citation>
    <scope>NUCLEOTIDE SEQUENCE [LARGE SCALE GENOMIC DNA]</scope>
    <source>
        <strain evidence="6 7">DSM 27467</strain>
    </source>
</reference>
<dbReference type="SUPFAM" id="SSF46785">
    <property type="entry name" value="Winged helix' DNA-binding domain"/>
    <property type="match status" value="1"/>
</dbReference>
<comment type="similarity">
    <text evidence="1">Belongs to the LysR transcriptional regulatory family.</text>
</comment>
<keyword evidence="3" id="KW-0238">DNA-binding</keyword>
<dbReference type="CDD" id="cd08432">
    <property type="entry name" value="PBP2_GcdR_TrpI_HvrB_AmpR_like"/>
    <property type="match status" value="1"/>
</dbReference>
<dbReference type="Proteomes" id="UP000515811">
    <property type="component" value="Chromosome"/>
</dbReference>
<organism evidence="6 7">
    <name type="scientific">Diaphorobacter ruginosibacter</name>
    <dbReference type="NCBI Taxonomy" id="1715720"/>
    <lineage>
        <taxon>Bacteria</taxon>
        <taxon>Pseudomonadati</taxon>
        <taxon>Pseudomonadota</taxon>
        <taxon>Betaproteobacteria</taxon>
        <taxon>Burkholderiales</taxon>
        <taxon>Comamonadaceae</taxon>
        <taxon>Diaphorobacter</taxon>
    </lineage>
</organism>
<dbReference type="Gene3D" id="1.10.10.10">
    <property type="entry name" value="Winged helix-like DNA-binding domain superfamily/Winged helix DNA-binding domain"/>
    <property type="match status" value="1"/>
</dbReference>
<dbReference type="InterPro" id="IPR058163">
    <property type="entry name" value="LysR-type_TF_proteobact-type"/>
</dbReference>
<dbReference type="PROSITE" id="PS50931">
    <property type="entry name" value="HTH_LYSR"/>
    <property type="match status" value="1"/>
</dbReference>
<evidence type="ECO:0000256" key="3">
    <source>
        <dbReference type="ARBA" id="ARBA00023125"/>
    </source>
</evidence>
<dbReference type="AlphaFoldDB" id="A0A7G9RKM1"/>
<dbReference type="InterPro" id="IPR036388">
    <property type="entry name" value="WH-like_DNA-bd_sf"/>
</dbReference>
<evidence type="ECO:0000256" key="4">
    <source>
        <dbReference type="ARBA" id="ARBA00023163"/>
    </source>
</evidence>
<dbReference type="Pfam" id="PF03466">
    <property type="entry name" value="LysR_substrate"/>
    <property type="match status" value="1"/>
</dbReference>
<evidence type="ECO:0000256" key="1">
    <source>
        <dbReference type="ARBA" id="ARBA00009437"/>
    </source>
</evidence>
<keyword evidence="7" id="KW-1185">Reference proteome</keyword>
<dbReference type="InterPro" id="IPR005119">
    <property type="entry name" value="LysR_subst-bd"/>
</dbReference>
<evidence type="ECO:0000313" key="6">
    <source>
        <dbReference type="EMBL" id="QNN56146.1"/>
    </source>
</evidence>
<dbReference type="PANTHER" id="PTHR30537:SF74">
    <property type="entry name" value="HTH-TYPE TRANSCRIPTIONAL REGULATOR TRPI"/>
    <property type="match status" value="1"/>
</dbReference>
<dbReference type="InterPro" id="IPR036390">
    <property type="entry name" value="WH_DNA-bd_sf"/>
</dbReference>
<dbReference type="EMBL" id="CP060714">
    <property type="protein sequence ID" value="QNN56146.1"/>
    <property type="molecule type" value="Genomic_DNA"/>
</dbReference>
<keyword evidence="4" id="KW-0804">Transcription</keyword>
<keyword evidence="2" id="KW-0805">Transcription regulation</keyword>
<dbReference type="KEGG" id="drg:H9K76_16420"/>
<feature type="domain" description="HTH lysR-type" evidence="5">
    <location>
        <begin position="7"/>
        <end position="64"/>
    </location>
</feature>
<dbReference type="SUPFAM" id="SSF53850">
    <property type="entry name" value="Periplasmic binding protein-like II"/>
    <property type="match status" value="1"/>
</dbReference>
<dbReference type="Gene3D" id="3.40.190.10">
    <property type="entry name" value="Periplasmic binding protein-like II"/>
    <property type="match status" value="2"/>
</dbReference>
<dbReference type="GO" id="GO:0043565">
    <property type="term" value="F:sequence-specific DNA binding"/>
    <property type="evidence" value="ECO:0007669"/>
    <property type="project" value="TreeGrafter"/>
</dbReference>
<evidence type="ECO:0000313" key="7">
    <source>
        <dbReference type="Proteomes" id="UP000515811"/>
    </source>
</evidence>
<dbReference type="InterPro" id="IPR000847">
    <property type="entry name" value="LysR_HTH_N"/>
</dbReference>
<dbReference type="PRINTS" id="PR00039">
    <property type="entry name" value="HTHLYSR"/>
</dbReference>
<dbReference type="GO" id="GO:0003700">
    <property type="term" value="F:DNA-binding transcription factor activity"/>
    <property type="evidence" value="ECO:0007669"/>
    <property type="project" value="InterPro"/>
</dbReference>
<evidence type="ECO:0000259" key="5">
    <source>
        <dbReference type="PROSITE" id="PS50931"/>
    </source>
</evidence>
<proteinExistence type="inferred from homology"/>
<accession>A0A7G9RKM1</accession>
<name>A0A7G9RKM1_9BURK</name>
<dbReference type="RefSeq" id="WP_187596415.1">
    <property type="nucleotide sequence ID" value="NZ_CP060714.1"/>
</dbReference>
<sequence length="301" mass="33422">MAKRTLPPLKTLRAFEAAARLANFTAAADELSITHSAVSQQIKLLEEYLDRPLFAREARGVVLLPHAREYFLEVQACLDRISTATQTVKSPSAPRILRVCTTPSLAMKWLIPRLAEFQDWEPGVDVQLTTVNRRFIEQADASSDVVILRFPLQRPAHACVRVMDDFLLPVASPRFIRRHGLRRPMDCLGHPLLQVAGCMDDWPHWFGAAGLEVPSQLPGPVFDHHFLCVQAAMNDLGIALVPQCMVEEDIQGQRLQPLFAQPRLTGAGVYALYQTENAAAPAARRFADWLVASAAQKEGAT</sequence>
<protein>
    <submittedName>
        <fullName evidence="6">LysR family transcriptional regulator</fullName>
    </submittedName>
</protein>